<protein>
    <recommendedName>
        <fullName evidence="1">Xylose isomerase-like TIM barrel domain-containing protein</fullName>
    </recommendedName>
</protein>
<evidence type="ECO:0000313" key="2">
    <source>
        <dbReference type="EMBL" id="KKK72852.1"/>
    </source>
</evidence>
<dbReference type="PANTHER" id="PTHR12110">
    <property type="entry name" value="HYDROXYPYRUVATE ISOMERASE"/>
    <property type="match status" value="1"/>
</dbReference>
<dbReference type="AlphaFoldDB" id="A0A0F8XUV7"/>
<comment type="caution">
    <text evidence="2">The sequence shown here is derived from an EMBL/GenBank/DDBJ whole genome shotgun (WGS) entry which is preliminary data.</text>
</comment>
<dbReference type="InterPro" id="IPR013022">
    <property type="entry name" value="Xyl_isomerase-like_TIM-brl"/>
</dbReference>
<dbReference type="SUPFAM" id="SSF51658">
    <property type="entry name" value="Xylose isomerase-like"/>
    <property type="match status" value="1"/>
</dbReference>
<gene>
    <name evidence="2" type="ORF">LCGC14_2899730</name>
</gene>
<accession>A0A0F8XUV7</accession>
<feature type="non-terminal residue" evidence="2">
    <location>
        <position position="1"/>
    </location>
</feature>
<evidence type="ECO:0000259" key="1">
    <source>
        <dbReference type="Pfam" id="PF01261"/>
    </source>
</evidence>
<name>A0A0F8XUV7_9ZZZZ</name>
<reference evidence="2" key="1">
    <citation type="journal article" date="2015" name="Nature">
        <title>Complex archaea that bridge the gap between prokaryotes and eukaryotes.</title>
        <authorList>
            <person name="Spang A."/>
            <person name="Saw J.H."/>
            <person name="Jorgensen S.L."/>
            <person name="Zaremba-Niedzwiedzka K."/>
            <person name="Martijn J."/>
            <person name="Lind A.E."/>
            <person name="van Eijk R."/>
            <person name="Schleper C."/>
            <person name="Guy L."/>
            <person name="Ettema T.J."/>
        </authorList>
    </citation>
    <scope>NUCLEOTIDE SEQUENCE</scope>
</reference>
<sequence>GYFDDFSIDEMLEIFSKTEGLEGVFQMYPPALMPKDPVKIRKKVEDHNLKVSEVFIESWSDRKWKNGAYSTTEKNVRKEAIKIFKDGMDFAEELNAYSVLCWPAHDGFDYPFQANYYDGWNNLVDTLRELGEHNRNVKIAVEPKNKDPRQRQYVSNVGKLMMLVNEVGLDNVGGALDIGHSLMAQEHLGESVVILDRANKLFQIHINENYKDADPDMIFGTVNFWEDLEFYYYLNKTDYDGWQAIDIISPRDDRAKALQTGVKLVHKYKQMADKLLKHADEIDRNMEGYKFLDNINLITDMLF</sequence>
<feature type="domain" description="Xylose isomerase-like TIM barrel" evidence="1">
    <location>
        <begin position="28"/>
        <end position="263"/>
    </location>
</feature>
<dbReference type="PANTHER" id="PTHR12110:SF53">
    <property type="entry name" value="BLR5974 PROTEIN"/>
    <property type="match status" value="1"/>
</dbReference>
<dbReference type="Pfam" id="PF01261">
    <property type="entry name" value="AP_endonuc_2"/>
    <property type="match status" value="1"/>
</dbReference>
<dbReference type="InterPro" id="IPR050312">
    <property type="entry name" value="IolE/XylAMocC-like"/>
</dbReference>
<dbReference type="InterPro" id="IPR036237">
    <property type="entry name" value="Xyl_isomerase-like_sf"/>
</dbReference>
<dbReference type="EMBL" id="LAZR01057052">
    <property type="protein sequence ID" value="KKK72852.1"/>
    <property type="molecule type" value="Genomic_DNA"/>
</dbReference>
<proteinExistence type="predicted"/>
<organism evidence="2">
    <name type="scientific">marine sediment metagenome</name>
    <dbReference type="NCBI Taxonomy" id="412755"/>
    <lineage>
        <taxon>unclassified sequences</taxon>
        <taxon>metagenomes</taxon>
        <taxon>ecological metagenomes</taxon>
    </lineage>
</organism>
<dbReference type="Gene3D" id="3.20.20.150">
    <property type="entry name" value="Divalent-metal-dependent TIM barrel enzymes"/>
    <property type="match status" value="1"/>
</dbReference>